<evidence type="ECO:0000256" key="1">
    <source>
        <dbReference type="SAM" id="Phobius"/>
    </source>
</evidence>
<keyword evidence="1" id="KW-0812">Transmembrane</keyword>
<organism evidence="2 3">
    <name type="scientific">Kluyvera ascorbata</name>
    <dbReference type="NCBI Taxonomy" id="51288"/>
    <lineage>
        <taxon>Bacteria</taxon>
        <taxon>Pseudomonadati</taxon>
        <taxon>Pseudomonadota</taxon>
        <taxon>Gammaproteobacteria</taxon>
        <taxon>Enterobacterales</taxon>
        <taxon>Enterobacteriaceae</taxon>
        <taxon>Kluyvera</taxon>
    </lineage>
</organism>
<accession>A0A3N2S830</accession>
<dbReference type="EMBL" id="RHFN01000006">
    <property type="protein sequence ID" value="ROU15741.1"/>
    <property type="molecule type" value="Genomic_DNA"/>
</dbReference>
<evidence type="ECO:0000313" key="3">
    <source>
        <dbReference type="Proteomes" id="UP000268051"/>
    </source>
</evidence>
<comment type="caution">
    <text evidence="2">The sequence shown here is derived from an EMBL/GenBank/DDBJ whole genome shotgun (WGS) entry which is preliminary data.</text>
</comment>
<proteinExistence type="predicted"/>
<evidence type="ECO:0008006" key="4">
    <source>
        <dbReference type="Google" id="ProtNLM"/>
    </source>
</evidence>
<dbReference type="Proteomes" id="UP000268051">
    <property type="component" value="Unassembled WGS sequence"/>
</dbReference>
<gene>
    <name evidence="2" type="ORF">EB837_07790</name>
</gene>
<feature type="transmembrane region" description="Helical" evidence="1">
    <location>
        <begin position="20"/>
        <end position="41"/>
    </location>
</feature>
<dbReference type="AlphaFoldDB" id="A0A3N2S830"/>
<protein>
    <recommendedName>
        <fullName evidence="4">Pilus assembly protein PilN</fullName>
    </recommendedName>
</protein>
<keyword evidence="1" id="KW-0472">Membrane</keyword>
<reference evidence="2 3" key="1">
    <citation type="submission" date="2018-10" db="EMBL/GenBank/DDBJ databases">
        <title>Horizontal transference of carbapenem resistance between Klebsiella pneumoniae and Kluyvera ascorbata during abdominal infection: a case report.</title>
        <authorList>
            <person name="Raro O.H.F."/>
            <person name="Lima-Morales D."/>
            <person name="Barth A.L."/>
            <person name="Paim T.G.S."/>
            <person name="Mott M.P."/>
            <person name="Riche C.V.W."/>
            <person name="Teixeira U.F."/>
            <person name="Waechter F."/>
            <person name="Dias C.A.G."/>
        </authorList>
    </citation>
    <scope>NUCLEOTIDE SEQUENCE [LARGE SCALE GENOMIC DNA]</scope>
    <source>
        <strain evidence="2 3">OT2</strain>
    </source>
</reference>
<dbReference type="OrthoDB" id="6561867at2"/>
<evidence type="ECO:0000313" key="2">
    <source>
        <dbReference type="EMBL" id="ROU15741.1"/>
    </source>
</evidence>
<keyword evidence="1" id="KW-1133">Transmembrane helix</keyword>
<dbReference type="PROSITE" id="PS51257">
    <property type="entry name" value="PROKAR_LIPOPROTEIN"/>
    <property type="match status" value="1"/>
</dbReference>
<dbReference type="RefSeq" id="WP_123650861.1">
    <property type="nucleotide sequence ID" value="NZ_RHFN01000006.1"/>
</dbReference>
<dbReference type="InterPro" id="IPR007813">
    <property type="entry name" value="PilN"/>
</dbReference>
<name>A0A3N2S830_9ENTR</name>
<dbReference type="Pfam" id="PF05137">
    <property type="entry name" value="PilN"/>
    <property type="match status" value="1"/>
</dbReference>
<sequence length="179" mass="20565">MKASLVNFLPWRRMHFQRQLRGWALLVGGVWLVSCAVTLIIREDWLSAGAISDVHASAEQQIEQQLARKEPLLQMEMQRQSVLRKHQLSRLATEAWALRLQTLAEHLPASAWLKEFSYRDGTLSLSGVLTQFSALGEVEKTLRAFPGFRLKPVEKIERDSTGRWLFQYSLREEADHAVP</sequence>